<sequence>MKKSRKRKSMWIILSQKSHYAESYANLQSSKPDKFCKENCIFLDNSKIMRVKTRLNLSNLEYLSAIRNIGSLNADPKSKPPLKDALYDQFETKEHLITQNLVNFHLAGLKM</sequence>
<evidence type="ECO:0000313" key="1">
    <source>
        <dbReference type="EMBL" id="KII63663.1"/>
    </source>
</evidence>
<gene>
    <name evidence="1" type="ORF">RF11_06199</name>
</gene>
<name>A0A0C2IEH3_THEKT</name>
<protein>
    <submittedName>
        <fullName evidence="1">Uncharacterized protein</fullName>
    </submittedName>
</protein>
<organism evidence="1 2">
    <name type="scientific">Thelohanellus kitauei</name>
    <name type="common">Myxosporean</name>
    <dbReference type="NCBI Taxonomy" id="669202"/>
    <lineage>
        <taxon>Eukaryota</taxon>
        <taxon>Metazoa</taxon>
        <taxon>Cnidaria</taxon>
        <taxon>Myxozoa</taxon>
        <taxon>Myxosporea</taxon>
        <taxon>Bivalvulida</taxon>
        <taxon>Platysporina</taxon>
        <taxon>Myxobolidae</taxon>
        <taxon>Thelohanellus</taxon>
    </lineage>
</organism>
<comment type="caution">
    <text evidence="1">The sequence shown here is derived from an EMBL/GenBank/DDBJ whole genome shotgun (WGS) entry which is preliminary data.</text>
</comment>
<dbReference type="AlphaFoldDB" id="A0A0C2IEH3"/>
<keyword evidence="2" id="KW-1185">Reference proteome</keyword>
<reference evidence="1 2" key="1">
    <citation type="journal article" date="2014" name="Genome Biol. Evol.">
        <title>The genome of the myxosporean Thelohanellus kitauei shows adaptations to nutrient acquisition within its fish host.</title>
        <authorList>
            <person name="Yang Y."/>
            <person name="Xiong J."/>
            <person name="Zhou Z."/>
            <person name="Huo F."/>
            <person name="Miao W."/>
            <person name="Ran C."/>
            <person name="Liu Y."/>
            <person name="Zhang J."/>
            <person name="Feng J."/>
            <person name="Wang M."/>
            <person name="Wang M."/>
            <person name="Wang L."/>
            <person name="Yao B."/>
        </authorList>
    </citation>
    <scope>NUCLEOTIDE SEQUENCE [LARGE SCALE GENOMIC DNA]</scope>
    <source>
        <strain evidence="1">Wuqing</strain>
    </source>
</reference>
<dbReference type="Proteomes" id="UP000031668">
    <property type="component" value="Unassembled WGS sequence"/>
</dbReference>
<proteinExistence type="predicted"/>
<dbReference type="EMBL" id="JWZT01004623">
    <property type="protein sequence ID" value="KII63663.1"/>
    <property type="molecule type" value="Genomic_DNA"/>
</dbReference>
<evidence type="ECO:0000313" key="2">
    <source>
        <dbReference type="Proteomes" id="UP000031668"/>
    </source>
</evidence>
<accession>A0A0C2IEH3</accession>